<keyword evidence="3 5" id="KW-1133">Transmembrane helix</keyword>
<evidence type="ECO:0000256" key="3">
    <source>
        <dbReference type="ARBA" id="ARBA00022989"/>
    </source>
</evidence>
<name>A0AAN7WC12_9PEZI</name>
<reference evidence="6" key="1">
    <citation type="submission" date="2023-08" db="EMBL/GenBank/DDBJ databases">
        <title>Black Yeasts Isolated from many extreme environments.</title>
        <authorList>
            <person name="Coleine C."/>
            <person name="Stajich J.E."/>
            <person name="Selbmann L."/>
        </authorList>
    </citation>
    <scope>NUCLEOTIDE SEQUENCE</scope>
    <source>
        <strain evidence="6">CCFEE 5810</strain>
    </source>
</reference>
<evidence type="ECO:0000256" key="2">
    <source>
        <dbReference type="ARBA" id="ARBA00022692"/>
    </source>
</evidence>
<proteinExistence type="predicted"/>
<keyword evidence="2 5" id="KW-0812">Transmembrane</keyword>
<evidence type="ECO:0000313" key="7">
    <source>
        <dbReference type="Proteomes" id="UP001310594"/>
    </source>
</evidence>
<dbReference type="Proteomes" id="UP001310594">
    <property type="component" value="Unassembled WGS sequence"/>
</dbReference>
<dbReference type="GO" id="GO:0016020">
    <property type="term" value="C:membrane"/>
    <property type="evidence" value="ECO:0007669"/>
    <property type="project" value="UniProtKB-SubCell"/>
</dbReference>
<gene>
    <name evidence="6" type="ORF">LTR97_005329</name>
</gene>
<dbReference type="GO" id="GO:0046873">
    <property type="term" value="F:metal ion transmembrane transporter activity"/>
    <property type="evidence" value="ECO:0007669"/>
    <property type="project" value="InterPro"/>
</dbReference>
<comment type="caution">
    <text evidence="6">The sequence shown here is derived from an EMBL/GenBank/DDBJ whole genome shotgun (WGS) entry which is preliminary data.</text>
</comment>
<accession>A0AAN7WC12</accession>
<dbReference type="Pfam" id="PF01544">
    <property type="entry name" value="CorA"/>
    <property type="match status" value="1"/>
</dbReference>
<evidence type="ECO:0000256" key="5">
    <source>
        <dbReference type="SAM" id="Phobius"/>
    </source>
</evidence>
<dbReference type="InterPro" id="IPR002523">
    <property type="entry name" value="MgTranspt_CorA/ZnTranspt_ZntB"/>
</dbReference>
<feature type="transmembrane region" description="Helical" evidence="5">
    <location>
        <begin position="369"/>
        <end position="392"/>
    </location>
</feature>
<protein>
    <submittedName>
        <fullName evidence="6">Uncharacterized protein</fullName>
    </submittedName>
</protein>
<dbReference type="AlphaFoldDB" id="A0AAN7WC12"/>
<dbReference type="SUPFAM" id="SSF144083">
    <property type="entry name" value="Magnesium transport protein CorA, transmembrane region"/>
    <property type="match status" value="1"/>
</dbReference>
<comment type="subcellular location">
    <subcellularLocation>
        <location evidence="1">Membrane</location>
        <topology evidence="1">Multi-pass membrane protein</topology>
    </subcellularLocation>
</comment>
<evidence type="ECO:0000313" key="6">
    <source>
        <dbReference type="EMBL" id="KAK5700812.1"/>
    </source>
</evidence>
<dbReference type="Gene3D" id="1.20.58.340">
    <property type="entry name" value="Magnesium transport protein CorA, transmembrane region"/>
    <property type="match status" value="1"/>
</dbReference>
<keyword evidence="4 5" id="KW-0472">Membrane</keyword>
<feature type="transmembrane region" description="Helical" evidence="5">
    <location>
        <begin position="333"/>
        <end position="357"/>
    </location>
</feature>
<evidence type="ECO:0000256" key="1">
    <source>
        <dbReference type="ARBA" id="ARBA00004141"/>
    </source>
</evidence>
<dbReference type="EMBL" id="JAVRQU010000007">
    <property type="protein sequence ID" value="KAK5700812.1"/>
    <property type="molecule type" value="Genomic_DNA"/>
</dbReference>
<sequence length="438" mass="49316">MISSPYAKENPSSVLGLDISCTDGGTDPPVSTELRDNEVHEWFTSYPDNAAPALRVLVLHDQKPAPNSWLSTPHYTEAVVRHAIWRPEAYIDLLPNRGGGCAIFLDDPCCFVLQTPNDDGPACSFALSKHGHVVKGIYTYQSKGHRTSEGAHLFDPVSAMQGEHIQSGWRSTGMQIVVLPQAIAKVHARYIASELGETLDMMSSVEHLISRYNASQITDLAVWGQKLHTCSTRILDLERRARFQAQVFAAIESMTMTHQHYKNKPWPPLAPLKSQLECWTFDFETLPRRIENARSAINSFVQQRNEQLNLSIAQSSRQMTEAALRDNATMKTIAILTMVFLPSTAVATFFSMSMFNWSAESGDRLETKWLWVFFAVAVPLTGLVLAFWYWWARRYEREVSVRFAEESGYDLVPNQVTLGSLHGDVEMHDVHIESKIEG</sequence>
<dbReference type="InterPro" id="IPR045863">
    <property type="entry name" value="CorA_TM1_TM2"/>
</dbReference>
<organism evidence="6 7">
    <name type="scientific">Elasticomyces elasticus</name>
    <dbReference type="NCBI Taxonomy" id="574655"/>
    <lineage>
        <taxon>Eukaryota</taxon>
        <taxon>Fungi</taxon>
        <taxon>Dikarya</taxon>
        <taxon>Ascomycota</taxon>
        <taxon>Pezizomycotina</taxon>
        <taxon>Dothideomycetes</taxon>
        <taxon>Dothideomycetidae</taxon>
        <taxon>Mycosphaerellales</taxon>
        <taxon>Teratosphaeriaceae</taxon>
        <taxon>Elasticomyces</taxon>
    </lineage>
</organism>
<evidence type="ECO:0000256" key="4">
    <source>
        <dbReference type="ARBA" id="ARBA00023136"/>
    </source>
</evidence>